<evidence type="ECO:0000256" key="9">
    <source>
        <dbReference type="ARBA" id="ARBA00023136"/>
    </source>
</evidence>
<keyword evidence="8" id="KW-0626">Porin</keyword>
<keyword evidence="7" id="KW-0406">Ion transport</keyword>
<dbReference type="InterPro" id="IPR001702">
    <property type="entry name" value="Porin_Gram-ve"/>
</dbReference>
<dbReference type="PRINTS" id="PR00182">
    <property type="entry name" value="ECOLNEIPORIN"/>
</dbReference>
<dbReference type="OrthoDB" id="8957883at2"/>
<dbReference type="InterPro" id="IPR023614">
    <property type="entry name" value="Porin_dom_sf"/>
</dbReference>
<dbReference type="Proteomes" id="UP000252086">
    <property type="component" value="Unassembled WGS sequence"/>
</dbReference>
<evidence type="ECO:0000256" key="7">
    <source>
        <dbReference type="ARBA" id="ARBA00023065"/>
    </source>
</evidence>
<keyword evidence="5" id="KW-0812">Transmembrane</keyword>
<dbReference type="InterPro" id="IPR050298">
    <property type="entry name" value="Gram-neg_bact_OMP"/>
</dbReference>
<keyword evidence="3" id="KW-0813">Transport</keyword>
<dbReference type="PANTHER" id="PTHR34501:SF9">
    <property type="entry name" value="MAJOR OUTER MEMBRANE PROTEIN P.IA"/>
    <property type="match status" value="1"/>
</dbReference>
<accession>A0A366CT42</accession>
<evidence type="ECO:0000256" key="10">
    <source>
        <dbReference type="ARBA" id="ARBA00023237"/>
    </source>
</evidence>
<reference evidence="12 13" key="1">
    <citation type="submission" date="2018-06" db="EMBL/GenBank/DDBJ databases">
        <title>Genomic Encyclopedia of Type Strains, Phase III (KMG-III): the genomes of soil and plant-associated and newly described type strains.</title>
        <authorList>
            <person name="Whitman W."/>
        </authorList>
    </citation>
    <scope>NUCLEOTIDE SEQUENCE [LARGE SCALE GENOMIC DNA]</scope>
    <source>
        <strain evidence="12 13">CECT 7732</strain>
    </source>
</reference>
<dbReference type="EMBL" id="QNRF01000017">
    <property type="protein sequence ID" value="RBO78365.1"/>
    <property type="molecule type" value="Genomic_DNA"/>
</dbReference>
<dbReference type="GO" id="GO:0046930">
    <property type="term" value="C:pore complex"/>
    <property type="evidence" value="ECO:0007669"/>
    <property type="project" value="UniProtKB-KW"/>
</dbReference>
<protein>
    <submittedName>
        <fullName evidence="12">Putative porin</fullName>
    </submittedName>
</protein>
<dbReference type="GO" id="GO:0034220">
    <property type="term" value="P:monoatomic ion transmembrane transport"/>
    <property type="evidence" value="ECO:0007669"/>
    <property type="project" value="InterPro"/>
</dbReference>
<keyword evidence="4" id="KW-1134">Transmembrane beta strand</keyword>
<dbReference type="SUPFAM" id="SSF56935">
    <property type="entry name" value="Porins"/>
    <property type="match status" value="1"/>
</dbReference>
<evidence type="ECO:0000256" key="2">
    <source>
        <dbReference type="ARBA" id="ARBA00011233"/>
    </source>
</evidence>
<dbReference type="CDD" id="cd00342">
    <property type="entry name" value="gram_neg_porins"/>
    <property type="match status" value="1"/>
</dbReference>
<evidence type="ECO:0000313" key="13">
    <source>
        <dbReference type="Proteomes" id="UP000252086"/>
    </source>
</evidence>
<dbReference type="Pfam" id="PF13609">
    <property type="entry name" value="Porin_4"/>
    <property type="match status" value="1"/>
</dbReference>
<evidence type="ECO:0000259" key="11">
    <source>
        <dbReference type="Pfam" id="PF13609"/>
    </source>
</evidence>
<name>A0A366CT42_9GAMM</name>
<keyword evidence="6" id="KW-0732">Signal</keyword>
<dbReference type="PRINTS" id="PR00184">
    <property type="entry name" value="NEISSPPORIN"/>
</dbReference>
<keyword evidence="13" id="KW-1185">Reference proteome</keyword>
<evidence type="ECO:0000313" key="12">
    <source>
        <dbReference type="EMBL" id="RBO78365.1"/>
    </source>
</evidence>
<evidence type="ECO:0000256" key="5">
    <source>
        <dbReference type="ARBA" id="ARBA00022692"/>
    </source>
</evidence>
<keyword evidence="10" id="KW-0998">Cell outer membrane</keyword>
<gene>
    <name evidence="12" type="ORF">DFP76_1174</name>
</gene>
<dbReference type="GO" id="GO:0009279">
    <property type="term" value="C:cell outer membrane"/>
    <property type="evidence" value="ECO:0007669"/>
    <property type="project" value="UniProtKB-SubCell"/>
</dbReference>
<organism evidence="12 13">
    <name type="scientific">Marinomonas aquiplantarum</name>
    <dbReference type="NCBI Taxonomy" id="491951"/>
    <lineage>
        <taxon>Bacteria</taxon>
        <taxon>Pseudomonadati</taxon>
        <taxon>Pseudomonadota</taxon>
        <taxon>Gammaproteobacteria</taxon>
        <taxon>Oceanospirillales</taxon>
        <taxon>Oceanospirillaceae</taxon>
        <taxon>Marinomonas</taxon>
    </lineage>
</organism>
<dbReference type="AlphaFoldDB" id="A0A366CT42"/>
<dbReference type="Gene3D" id="2.40.160.10">
    <property type="entry name" value="Porin"/>
    <property type="match status" value="1"/>
</dbReference>
<evidence type="ECO:0000256" key="8">
    <source>
        <dbReference type="ARBA" id="ARBA00023114"/>
    </source>
</evidence>
<sequence>MQLVCVVLLISAESLDCFVVACTYQAPTRNYVHIKGKTRMKKSIIAIAVSSAALASVSVHAAEGSTVDVYGNIQYALTDTDSGSEFADNGSTFGFKGETLINDDLTAFFKYELEADADEKSGDVSVGLDQAFVGLKGGFGKVQVGTFDSIYNNAIQDSVDQFEQLGFTNATTTAEGDTLAFFSPSMNGFEVQLSTQVTGDGETIPTATGDDLQTEDGSSVTGVVKYSTGALTVALGYDQNGNYTDVEETVGLSAGYELQSNLNVTAKFETTSDVQDVIGLAARYGYGAGDLYASVQSVSPDAGDDYNEYGAGVTYSLASNVYVYGEVGSFENANNSDTDTQTAVGVYYGF</sequence>
<keyword evidence="9" id="KW-0472">Membrane</keyword>
<dbReference type="RefSeq" id="WP_113875857.1">
    <property type="nucleotide sequence ID" value="NZ_QNRF01000017.1"/>
</dbReference>
<evidence type="ECO:0000256" key="4">
    <source>
        <dbReference type="ARBA" id="ARBA00022452"/>
    </source>
</evidence>
<evidence type="ECO:0000256" key="3">
    <source>
        <dbReference type="ARBA" id="ARBA00022448"/>
    </source>
</evidence>
<dbReference type="GO" id="GO:0015288">
    <property type="term" value="F:porin activity"/>
    <property type="evidence" value="ECO:0007669"/>
    <property type="project" value="UniProtKB-KW"/>
</dbReference>
<evidence type="ECO:0000256" key="6">
    <source>
        <dbReference type="ARBA" id="ARBA00022729"/>
    </source>
</evidence>
<comment type="subcellular location">
    <subcellularLocation>
        <location evidence="1">Cell outer membrane</location>
        <topology evidence="1">Multi-pass membrane protein</topology>
    </subcellularLocation>
</comment>
<comment type="caution">
    <text evidence="12">The sequence shown here is derived from an EMBL/GenBank/DDBJ whole genome shotgun (WGS) entry which is preliminary data.</text>
</comment>
<dbReference type="InterPro" id="IPR033900">
    <property type="entry name" value="Gram_neg_porin_domain"/>
</dbReference>
<dbReference type="InterPro" id="IPR002299">
    <property type="entry name" value="Porin_Neis"/>
</dbReference>
<feature type="domain" description="Porin" evidence="11">
    <location>
        <begin position="49"/>
        <end position="334"/>
    </location>
</feature>
<dbReference type="PANTHER" id="PTHR34501">
    <property type="entry name" value="PROTEIN YDDL-RELATED"/>
    <property type="match status" value="1"/>
</dbReference>
<comment type="subunit">
    <text evidence="2">Homotrimer.</text>
</comment>
<evidence type="ECO:0000256" key="1">
    <source>
        <dbReference type="ARBA" id="ARBA00004571"/>
    </source>
</evidence>
<proteinExistence type="predicted"/>